<name>A0A5C3NAA2_9AGAM</name>
<dbReference type="AlphaFoldDB" id="A0A5C3NAA2"/>
<evidence type="ECO:0000313" key="3">
    <source>
        <dbReference type="Proteomes" id="UP000305948"/>
    </source>
</evidence>
<gene>
    <name evidence="2" type="ORF">OE88DRAFT_1244194</name>
</gene>
<feature type="compositionally biased region" description="Pro residues" evidence="1">
    <location>
        <begin position="868"/>
        <end position="894"/>
    </location>
</feature>
<reference evidence="2 3" key="1">
    <citation type="journal article" date="2019" name="Nat. Ecol. Evol.">
        <title>Megaphylogeny resolves global patterns of mushroom evolution.</title>
        <authorList>
            <person name="Varga T."/>
            <person name="Krizsan K."/>
            <person name="Foldi C."/>
            <person name="Dima B."/>
            <person name="Sanchez-Garcia M."/>
            <person name="Sanchez-Ramirez S."/>
            <person name="Szollosi G.J."/>
            <person name="Szarkandi J.G."/>
            <person name="Papp V."/>
            <person name="Albert L."/>
            <person name="Andreopoulos W."/>
            <person name="Angelini C."/>
            <person name="Antonin V."/>
            <person name="Barry K.W."/>
            <person name="Bougher N.L."/>
            <person name="Buchanan P."/>
            <person name="Buyck B."/>
            <person name="Bense V."/>
            <person name="Catcheside P."/>
            <person name="Chovatia M."/>
            <person name="Cooper J."/>
            <person name="Damon W."/>
            <person name="Desjardin D."/>
            <person name="Finy P."/>
            <person name="Geml J."/>
            <person name="Haridas S."/>
            <person name="Hughes K."/>
            <person name="Justo A."/>
            <person name="Karasinski D."/>
            <person name="Kautmanova I."/>
            <person name="Kiss B."/>
            <person name="Kocsube S."/>
            <person name="Kotiranta H."/>
            <person name="LaButti K.M."/>
            <person name="Lechner B.E."/>
            <person name="Liimatainen K."/>
            <person name="Lipzen A."/>
            <person name="Lukacs Z."/>
            <person name="Mihaltcheva S."/>
            <person name="Morgado L.N."/>
            <person name="Niskanen T."/>
            <person name="Noordeloos M.E."/>
            <person name="Ohm R.A."/>
            <person name="Ortiz-Santana B."/>
            <person name="Ovrebo C."/>
            <person name="Racz N."/>
            <person name="Riley R."/>
            <person name="Savchenko A."/>
            <person name="Shiryaev A."/>
            <person name="Soop K."/>
            <person name="Spirin V."/>
            <person name="Szebenyi C."/>
            <person name="Tomsovsky M."/>
            <person name="Tulloss R.E."/>
            <person name="Uehling J."/>
            <person name="Grigoriev I.V."/>
            <person name="Vagvolgyi C."/>
            <person name="Papp T."/>
            <person name="Martin F.M."/>
            <person name="Miettinen O."/>
            <person name="Hibbett D.S."/>
            <person name="Nagy L.G."/>
        </authorList>
    </citation>
    <scope>NUCLEOTIDE SEQUENCE [LARGE SCALE GENOMIC DNA]</scope>
    <source>
        <strain evidence="2 3">OMC1185</strain>
    </source>
</reference>
<evidence type="ECO:0000313" key="2">
    <source>
        <dbReference type="EMBL" id="TFK53376.1"/>
    </source>
</evidence>
<feature type="compositionally biased region" description="Basic and acidic residues" evidence="1">
    <location>
        <begin position="80"/>
        <end position="91"/>
    </location>
</feature>
<proteinExistence type="predicted"/>
<feature type="compositionally biased region" description="Polar residues" evidence="1">
    <location>
        <begin position="687"/>
        <end position="698"/>
    </location>
</feature>
<feature type="compositionally biased region" description="Low complexity" evidence="1">
    <location>
        <begin position="68"/>
        <end position="79"/>
    </location>
</feature>
<dbReference type="EMBL" id="ML213507">
    <property type="protein sequence ID" value="TFK53376.1"/>
    <property type="molecule type" value="Genomic_DNA"/>
</dbReference>
<feature type="compositionally biased region" description="Polar residues" evidence="1">
    <location>
        <begin position="661"/>
        <end position="672"/>
    </location>
</feature>
<dbReference type="STRING" id="5364.A0A5C3NAA2"/>
<evidence type="ECO:0000256" key="1">
    <source>
        <dbReference type="SAM" id="MobiDB-lite"/>
    </source>
</evidence>
<feature type="region of interest" description="Disordered" evidence="1">
    <location>
        <begin position="1"/>
        <end position="29"/>
    </location>
</feature>
<feature type="compositionally biased region" description="Polar residues" evidence="1">
    <location>
        <begin position="636"/>
        <end position="652"/>
    </location>
</feature>
<feature type="compositionally biased region" description="Pro residues" evidence="1">
    <location>
        <begin position="733"/>
        <end position="804"/>
    </location>
</feature>
<dbReference type="PANTHER" id="PTHR23261:SF79">
    <property type="entry name" value="GROUND-LIKE DOMAIN-CONTAINING PROTEIN"/>
    <property type="match status" value="1"/>
</dbReference>
<dbReference type="PANTHER" id="PTHR23261">
    <property type="entry name" value="GROUNDHOG-RELATED"/>
    <property type="match status" value="1"/>
</dbReference>
<keyword evidence="3" id="KW-1185">Reference proteome</keyword>
<feature type="compositionally biased region" description="Polar residues" evidence="1">
    <location>
        <begin position="959"/>
        <end position="983"/>
    </location>
</feature>
<protein>
    <submittedName>
        <fullName evidence="2">Uncharacterized protein</fullName>
    </submittedName>
</protein>
<feature type="region of interest" description="Disordered" evidence="1">
    <location>
        <begin position="839"/>
        <end position="983"/>
    </location>
</feature>
<dbReference type="Proteomes" id="UP000305948">
    <property type="component" value="Unassembled WGS sequence"/>
</dbReference>
<sequence>MQRTQTALAATSPVHNSAIEPSYAKEDASATTKEIFVPHEVQRDYSGHEVILEKDISEMLHNDSAQCSASAASNTAPTSVDHDENINHDGPFETIDLSEALSSSPHPPPVKTYRSFWFICPPAQSSPTPLSEVSRDVVDALREPVANTATPDVDEGDSYDGILELFETVSEGECALTIELGSVVVADAAEEHSEDTVTDIDDGVGDVPEASVEDDMTSAPIQSDNDVPENMLPIANTIPMVVASTPTQYSGASANEVSSESPCMTLVPFRRATQPLQVEISSFFARSTIAPPTTHATRPHMRPIAGLSTYYVSPRAITSATPSGQHVTTLINMITGVHNHGAVSISNLPPTTHPRQHLAHSIAGLLAYHATHSTVASTMHASQHSTQFINIIPTSMDVREAGNISMLPRTRRAGQHFEHSIARLLAYYGIPTSSMHASGDSIPFVNIINITHGRKAGSISIHLVRQRQAHGEDEDDVVDLGARLEEIVDDDEDEVVCFGRRLEELMGEGGCEEEKDEDDDEDPLVEGDTTLYEESASTDGMQFGDKLEKPAIVTADDEPFKGILDEVNATLASLPSIPSLDDLEQEHILKPAASSSATAADESQWNEDGQLFKGGNTNASTRTRNNHHDSVGSPRPSLTSMPGFTPSTSTVREQQRRSADANATRNKSSPSLPKSRIPLPTRRTYPRNASTTAPSTGSGDYHRTGIGSQCRARSVAPEGRASELPVPDLSLIPPTPPTPSAPPSPPTPPELLTPPPEPPTLPTDSPPTPPPSLPLAPVPPSPPWDSPPTPPWLLSPVPIPPAVPQPLLVKGSINRVAMADVIRTEAAARIHTYVAIRLQSSPTGLGPPPTTAAPSPSSSFATPRWKRSPPPPAVPDSPPTPPSALPPVPTPPILPSDSRIRMLDSPPTPPSALPPVPTPPTAPPPLSVRPEAIRVPGLGISTIKTGSSSSSSSALHAHNPSTSRAEPISNSAQPLTAASSSAGTSRFSKLFTRIARNAIPAATTTYSAPQHTADRAASWRGGGQVPVAFQKVQLIRWRP</sequence>
<dbReference type="InterPro" id="IPR052886">
    <property type="entry name" value="LCS_TC/CRSF"/>
</dbReference>
<feature type="compositionally biased region" description="Pro residues" evidence="1">
    <location>
        <begin position="906"/>
        <end position="927"/>
    </location>
</feature>
<organism evidence="2 3">
    <name type="scientific">Heliocybe sulcata</name>
    <dbReference type="NCBI Taxonomy" id="5364"/>
    <lineage>
        <taxon>Eukaryota</taxon>
        <taxon>Fungi</taxon>
        <taxon>Dikarya</taxon>
        <taxon>Basidiomycota</taxon>
        <taxon>Agaricomycotina</taxon>
        <taxon>Agaricomycetes</taxon>
        <taxon>Gloeophyllales</taxon>
        <taxon>Gloeophyllaceae</taxon>
        <taxon>Heliocybe</taxon>
    </lineage>
</organism>
<feature type="compositionally biased region" description="Polar residues" evidence="1">
    <location>
        <begin position="1"/>
        <end position="15"/>
    </location>
</feature>
<dbReference type="PRINTS" id="PR01217">
    <property type="entry name" value="PRICHEXTENSN"/>
</dbReference>
<feature type="compositionally biased region" description="Low complexity" evidence="1">
    <location>
        <begin position="852"/>
        <end position="863"/>
    </location>
</feature>
<feature type="region of interest" description="Disordered" evidence="1">
    <location>
        <begin position="65"/>
        <end position="92"/>
    </location>
</feature>
<feature type="region of interest" description="Disordered" evidence="1">
    <location>
        <begin position="593"/>
        <end position="806"/>
    </location>
</feature>
<accession>A0A5C3NAA2</accession>